<dbReference type="OrthoDB" id="5829898at2"/>
<dbReference type="Proteomes" id="UP000326936">
    <property type="component" value="Chromosome"/>
</dbReference>
<dbReference type="KEGG" id="vaq:FIV01_08455"/>
<evidence type="ECO:0000313" key="2">
    <source>
        <dbReference type="Proteomes" id="UP000326936"/>
    </source>
</evidence>
<keyword evidence="2" id="KW-1185">Reference proteome</keyword>
<sequence>MTDLDIEFEHIYIEAQAERWQCIERFLFSYFCFRENYLTRKNKPDWESARLMSARSAKVTAIENAILEPMVPHQTIIGEIKRYWRDGKLTRQSLQRILNQLLDYAVITHKEKASLSKARLEDSMPADWYKNPEKPVYQRLELVKIKLIN</sequence>
<name>A0A5P9CL60_9VIBR</name>
<evidence type="ECO:0000313" key="1">
    <source>
        <dbReference type="EMBL" id="QFT26457.1"/>
    </source>
</evidence>
<dbReference type="AlphaFoldDB" id="A0A5P9CL60"/>
<accession>A0A5P9CL60</accession>
<reference evidence="1 2" key="1">
    <citation type="submission" date="2019-10" db="EMBL/GenBank/DDBJ databases">
        <title>Complete genome sequence of Vibrio sp. strain THAF100, isolated from non-filtered water from the water column of tank 6 of a marine aquarium containing stony-coral fragments. Water maintained at 26 degree C.</title>
        <authorList>
            <person name="Ruckert C."/>
            <person name="Franco A."/>
            <person name="Kalinowski J."/>
            <person name="Glaeser S."/>
        </authorList>
    </citation>
    <scope>NUCLEOTIDE SEQUENCE [LARGE SCALE GENOMIC DNA]</scope>
    <source>
        <strain evidence="1 2">THAF100</strain>
    </source>
</reference>
<gene>
    <name evidence="1" type="ORF">FIV01_08455</name>
</gene>
<protein>
    <submittedName>
        <fullName evidence="1">Uncharacterized protein</fullName>
    </submittedName>
</protein>
<dbReference type="RefSeq" id="WP_152430601.1">
    <property type="nucleotide sequence ID" value="NZ_CBCSDK010000004.1"/>
</dbReference>
<proteinExistence type="predicted"/>
<organism evidence="1 2">
    <name type="scientific">Vibrio aquimaris</name>
    <dbReference type="NCBI Taxonomy" id="2587862"/>
    <lineage>
        <taxon>Bacteria</taxon>
        <taxon>Pseudomonadati</taxon>
        <taxon>Pseudomonadota</taxon>
        <taxon>Gammaproteobacteria</taxon>
        <taxon>Vibrionales</taxon>
        <taxon>Vibrionaceae</taxon>
        <taxon>Vibrio</taxon>
    </lineage>
</organism>
<dbReference type="EMBL" id="CP045350">
    <property type="protein sequence ID" value="QFT26457.1"/>
    <property type="molecule type" value="Genomic_DNA"/>
</dbReference>